<dbReference type="GO" id="GO:0008017">
    <property type="term" value="F:microtubule binding"/>
    <property type="evidence" value="ECO:0007669"/>
    <property type="project" value="TreeGrafter"/>
</dbReference>
<name>A0A8H6P896_9EURO</name>
<dbReference type="InterPro" id="IPR043936">
    <property type="entry name" value="HOOK_N"/>
</dbReference>
<dbReference type="SUPFAM" id="SSF90257">
    <property type="entry name" value="Myosin rod fragments"/>
    <property type="match status" value="1"/>
</dbReference>
<dbReference type="Pfam" id="PF19047">
    <property type="entry name" value="HOOK_N"/>
    <property type="match status" value="1"/>
</dbReference>
<dbReference type="PANTHER" id="PTHR18947:SF28">
    <property type="entry name" value="GIRDIN, ISOFORM A"/>
    <property type="match status" value="1"/>
</dbReference>
<dbReference type="GO" id="GO:0005815">
    <property type="term" value="C:microtubule organizing center"/>
    <property type="evidence" value="ECO:0007669"/>
    <property type="project" value="TreeGrafter"/>
</dbReference>
<feature type="domain" description="HOOK N-terminal" evidence="6">
    <location>
        <begin position="68"/>
        <end position="208"/>
    </location>
</feature>
<dbReference type="Proteomes" id="UP000630445">
    <property type="component" value="Unassembled WGS sequence"/>
</dbReference>
<dbReference type="GO" id="GO:0051959">
    <property type="term" value="F:dynein light intermediate chain binding"/>
    <property type="evidence" value="ECO:0007669"/>
    <property type="project" value="TreeGrafter"/>
</dbReference>
<reference evidence="7" key="1">
    <citation type="submission" date="2020-06" db="EMBL/GenBank/DDBJ databases">
        <title>Draft genome sequences of strains closely related to Aspergillus parafelis and Aspergillus hiratsukae.</title>
        <authorList>
            <person name="Dos Santos R.A.C."/>
            <person name="Rivero-Menendez O."/>
            <person name="Steenwyk J.L."/>
            <person name="Mead M.E."/>
            <person name="Goldman G.H."/>
            <person name="Alastruey-Izquierdo A."/>
            <person name="Rokas A."/>
        </authorList>
    </citation>
    <scope>NUCLEOTIDE SEQUENCE</scope>
    <source>
        <strain evidence="7">CNM-CM5793</strain>
    </source>
</reference>
<gene>
    <name evidence="7" type="ORF">CNMCM5793_008927</name>
</gene>
<sequence length="979" mass="111027">MKLSSAFIFGFLPLALAKSILVTYPQDTPDSVIKDAQNSIVQSGGRITHEYPPTHPPPPNMASEHTITQALLEWINSFSLGKTLRSTEELSDGTILWEILQDIDPQYFLNELPERNTSDHWVAKLANLKHVHKHLTGYLRMQTGSLPSGLDPSPDLQAIAEKNSVKETNKLLKLLLIAVIRSPNPERFVNQIQDLSLQAQEGLKIAIEESNGELVSTDVEDETNEDTKKQDLPVDLELQFEERVGKVIAENDRLTHEKKELEKALEDLHNRLARLQENNDTLQSRLASTEDRLVTLKSGKGDIGVSAKALESKTRQQEDLIASQEERIAAAQDEIDSLRMTVESLHIKNQRFQKLQDDYDELKTERDQLARKANAAEKYRQKLQASQDFEKENQSLKNQIKDLQQQLKDADSQQRWSAEREVELEEYRRVLPRIEQECSEIQNLKKQLEFNNHALTERLSSAEEQRERDDALISELRERIRELEGSPGSPSLTPGTETPKRGTLQEDFEGMGIQESQLSVLPTIFEEAELTDSSKAENDELRKEVESLKEQPSVSWLEEELGKFAAYDADDDSQVGSQFEGFSENFSHVHRLAQSNSSQGYVIEPLFSPRTHRKFSDEYWKLYDHYTQALGKLADAQDSLEITKRALTDALAEGELFIYSKYRTSRQSAYETAVGLAGKEKVDMIHEVKESNSAEVAKLRAEWDEYLHRIHLLEAELDASQELVREVCAERDELRSLFDKKQVEMHAEDQEMSNEMKRLLAELMAQENGDSADASQKSGPELAKEVAELIEKYLEKLAKRAEVSGFPPVSSSCAGSTHSGKVFSESSFTAAGNAGLRTQPRRVPEFEAKHTITEKPTEPLKRDYIHHQNEHIKFLQERIKHFEEDDAVDGISKEREIAGCPASLCHPPLLTGSSVVQLELQKIIDKQARELTLMSSAWYDLQGRLQGNNITVSRFRNGANISEFQKGWLGKQRSLVAGR</sequence>
<dbReference type="PANTHER" id="PTHR18947">
    <property type="entry name" value="HOOK PROTEINS"/>
    <property type="match status" value="1"/>
</dbReference>
<dbReference type="CDD" id="cd22211">
    <property type="entry name" value="HkD_SF"/>
    <property type="match status" value="1"/>
</dbReference>
<evidence type="ECO:0000259" key="6">
    <source>
        <dbReference type="Pfam" id="PF19047"/>
    </source>
</evidence>
<evidence type="ECO:0000313" key="8">
    <source>
        <dbReference type="Proteomes" id="UP000630445"/>
    </source>
</evidence>
<evidence type="ECO:0000256" key="1">
    <source>
        <dbReference type="ARBA" id="ARBA00004496"/>
    </source>
</evidence>
<dbReference type="InterPro" id="IPR036872">
    <property type="entry name" value="CH_dom_sf"/>
</dbReference>
<keyword evidence="5" id="KW-0732">Signal</keyword>
<feature type="chain" id="PRO_5034817746" description="HOOK N-terminal domain-containing protein" evidence="5">
    <location>
        <begin position="18"/>
        <end position="979"/>
    </location>
</feature>
<feature type="signal peptide" evidence="5">
    <location>
        <begin position="1"/>
        <end position="17"/>
    </location>
</feature>
<proteinExistence type="predicted"/>
<keyword evidence="3" id="KW-0175">Coiled coil</keyword>
<dbReference type="SUPFAM" id="SSF116907">
    <property type="entry name" value="Hook domain"/>
    <property type="match status" value="1"/>
</dbReference>
<evidence type="ECO:0000256" key="3">
    <source>
        <dbReference type="ARBA" id="ARBA00023054"/>
    </source>
</evidence>
<comment type="subcellular location">
    <subcellularLocation>
        <location evidence="1">Cytoplasm</location>
    </subcellularLocation>
</comment>
<protein>
    <recommendedName>
        <fullName evidence="6">HOOK N-terminal domain-containing protein</fullName>
    </recommendedName>
</protein>
<evidence type="ECO:0000256" key="2">
    <source>
        <dbReference type="ARBA" id="ARBA00022490"/>
    </source>
</evidence>
<accession>A0A8H6P896</accession>
<dbReference type="GO" id="GO:0030705">
    <property type="term" value="P:cytoskeleton-dependent intracellular transport"/>
    <property type="evidence" value="ECO:0007669"/>
    <property type="project" value="InterPro"/>
</dbReference>
<feature type="region of interest" description="Disordered" evidence="4">
    <location>
        <begin position="482"/>
        <end position="503"/>
    </location>
</feature>
<keyword evidence="8" id="KW-1185">Reference proteome</keyword>
<dbReference type="OrthoDB" id="2129491at2759"/>
<evidence type="ECO:0000313" key="7">
    <source>
        <dbReference type="EMBL" id="KAF7119183.1"/>
    </source>
</evidence>
<dbReference type="Gene3D" id="1.10.418.10">
    <property type="entry name" value="Calponin-like domain"/>
    <property type="match status" value="1"/>
</dbReference>
<dbReference type="GO" id="GO:0031122">
    <property type="term" value="P:cytoplasmic microtubule organization"/>
    <property type="evidence" value="ECO:0007669"/>
    <property type="project" value="TreeGrafter"/>
</dbReference>
<evidence type="ECO:0000256" key="4">
    <source>
        <dbReference type="SAM" id="MobiDB-lite"/>
    </source>
</evidence>
<dbReference type="AlphaFoldDB" id="A0A8H6P896"/>
<organism evidence="7 8">
    <name type="scientific">Aspergillus hiratsukae</name>
    <dbReference type="NCBI Taxonomy" id="1194566"/>
    <lineage>
        <taxon>Eukaryota</taxon>
        <taxon>Fungi</taxon>
        <taxon>Dikarya</taxon>
        <taxon>Ascomycota</taxon>
        <taxon>Pezizomycotina</taxon>
        <taxon>Eurotiomycetes</taxon>
        <taxon>Eurotiomycetidae</taxon>
        <taxon>Eurotiales</taxon>
        <taxon>Aspergillaceae</taxon>
        <taxon>Aspergillus</taxon>
        <taxon>Aspergillus subgen. Fumigati</taxon>
    </lineage>
</organism>
<keyword evidence="2" id="KW-0963">Cytoplasm</keyword>
<dbReference type="EMBL" id="JACBAD010002049">
    <property type="protein sequence ID" value="KAF7119183.1"/>
    <property type="molecule type" value="Genomic_DNA"/>
</dbReference>
<comment type="caution">
    <text evidence="7">The sequence shown here is derived from an EMBL/GenBank/DDBJ whole genome shotgun (WGS) entry which is preliminary data.</text>
</comment>
<dbReference type="Gene3D" id="1.10.287.1490">
    <property type="match status" value="1"/>
</dbReference>
<evidence type="ECO:0000256" key="5">
    <source>
        <dbReference type="SAM" id="SignalP"/>
    </source>
</evidence>
<dbReference type="GO" id="GO:0005737">
    <property type="term" value="C:cytoplasm"/>
    <property type="evidence" value="ECO:0007669"/>
    <property type="project" value="UniProtKB-SubCell"/>
</dbReference>